<organism evidence="1 2">
    <name type="scientific">Vibrio viridaestus</name>
    <dbReference type="NCBI Taxonomy" id="2487322"/>
    <lineage>
        <taxon>Bacteria</taxon>
        <taxon>Pseudomonadati</taxon>
        <taxon>Pseudomonadota</taxon>
        <taxon>Gammaproteobacteria</taxon>
        <taxon>Vibrionales</taxon>
        <taxon>Vibrionaceae</taxon>
        <taxon>Vibrio</taxon>
    </lineage>
</organism>
<proteinExistence type="predicted"/>
<keyword evidence="2" id="KW-1185">Reference proteome</keyword>
<dbReference type="OrthoDB" id="6264785at2"/>
<dbReference type="InterPro" id="IPR022090">
    <property type="entry name" value="DUF3634"/>
</dbReference>
<dbReference type="Proteomes" id="UP000281112">
    <property type="component" value="Unassembled WGS sequence"/>
</dbReference>
<gene>
    <name evidence="1" type="ORF">EES38_10000</name>
</gene>
<dbReference type="AlphaFoldDB" id="A0A3N9TH01"/>
<sequence>MTTVLFIAVIAVVFWLTLIDRPILKIHIKQDSIVKVSGHLSPSFQHNLQEIISKSPFDGHIKAYRNRSGIKLIFSNQVPKNVRQRIRNVFPFASYNPTHATKRKKG</sequence>
<dbReference type="Pfam" id="PF12321">
    <property type="entry name" value="DUF3634"/>
    <property type="match status" value="1"/>
</dbReference>
<accession>A0A3N9TH01</accession>
<dbReference type="EMBL" id="RJVQ01000003">
    <property type="protein sequence ID" value="RQW63568.1"/>
    <property type="molecule type" value="Genomic_DNA"/>
</dbReference>
<evidence type="ECO:0000313" key="2">
    <source>
        <dbReference type="Proteomes" id="UP000281112"/>
    </source>
</evidence>
<protein>
    <submittedName>
        <fullName evidence="1">DUF3634 family protein</fullName>
    </submittedName>
</protein>
<reference evidence="1 2" key="1">
    <citation type="submission" date="2018-11" db="EMBL/GenBank/DDBJ databases">
        <title>Vibrio LJC006 sp. nov., isolated from seawater during the bloom of the enteromorpha.</title>
        <authorList>
            <person name="Liang J."/>
        </authorList>
    </citation>
    <scope>NUCLEOTIDE SEQUENCE [LARGE SCALE GENOMIC DNA]</scope>
    <source>
        <strain evidence="1 2">LJC006</strain>
    </source>
</reference>
<evidence type="ECO:0000313" key="1">
    <source>
        <dbReference type="EMBL" id="RQW63568.1"/>
    </source>
</evidence>
<comment type="caution">
    <text evidence="1">The sequence shown here is derived from an EMBL/GenBank/DDBJ whole genome shotgun (WGS) entry which is preliminary data.</text>
</comment>
<name>A0A3N9TH01_9VIBR</name>
<dbReference type="RefSeq" id="WP_124937032.1">
    <property type="nucleotide sequence ID" value="NZ_RJVQ01000003.1"/>
</dbReference>